<keyword evidence="1" id="KW-0732">Signal</keyword>
<evidence type="ECO:0000313" key="2">
    <source>
        <dbReference type="EMBL" id="SFR45097.1"/>
    </source>
</evidence>
<dbReference type="Gene3D" id="2.60.120.1140">
    <property type="entry name" value="Protein of unknown function DUF192"/>
    <property type="match status" value="1"/>
</dbReference>
<feature type="signal peptide" evidence="1">
    <location>
        <begin position="1"/>
        <end position="22"/>
    </location>
</feature>
<dbReference type="Pfam" id="PF02643">
    <property type="entry name" value="DUF192"/>
    <property type="match status" value="1"/>
</dbReference>
<proteinExistence type="predicted"/>
<gene>
    <name evidence="2" type="ORF">SAMN05216203_0428</name>
</gene>
<dbReference type="Proteomes" id="UP000198644">
    <property type="component" value="Unassembled WGS sequence"/>
</dbReference>
<evidence type="ECO:0008006" key="4">
    <source>
        <dbReference type="Google" id="ProtNLM"/>
    </source>
</evidence>
<dbReference type="RefSeq" id="WP_092008651.1">
    <property type="nucleotide sequence ID" value="NZ_FOYW01000001.1"/>
</dbReference>
<accession>A0A1I6GST1</accession>
<protein>
    <recommendedName>
        <fullName evidence="4">DUF192 domain-containing protein</fullName>
    </recommendedName>
</protein>
<organism evidence="2 3">
    <name type="scientific">Marinobacter daqiaonensis</name>
    <dbReference type="NCBI Taxonomy" id="650891"/>
    <lineage>
        <taxon>Bacteria</taxon>
        <taxon>Pseudomonadati</taxon>
        <taxon>Pseudomonadota</taxon>
        <taxon>Gammaproteobacteria</taxon>
        <taxon>Pseudomonadales</taxon>
        <taxon>Marinobacteraceae</taxon>
        <taxon>Marinobacter</taxon>
    </lineage>
</organism>
<dbReference type="AlphaFoldDB" id="A0A1I6GST1"/>
<evidence type="ECO:0000256" key="1">
    <source>
        <dbReference type="SAM" id="SignalP"/>
    </source>
</evidence>
<dbReference type="PANTHER" id="PTHR37953:SF1">
    <property type="entry name" value="UPF0127 PROTEIN MJ1496"/>
    <property type="match status" value="1"/>
</dbReference>
<feature type="chain" id="PRO_5011544562" description="DUF192 domain-containing protein" evidence="1">
    <location>
        <begin position="23"/>
        <end position="169"/>
    </location>
</feature>
<dbReference type="EMBL" id="FOYW01000001">
    <property type="protein sequence ID" value="SFR45097.1"/>
    <property type="molecule type" value="Genomic_DNA"/>
</dbReference>
<sequence>MALLRQCILLALICVAIPAVSADEGPPQFLEARPACLVTDRGAVHLKLERATTDRQRRIGLMERKSLPPERGMVFLYEDQRSANAGFWMYRTRIPLDIAWLDEQGVIINTDTMTPCTTPSAILCPTWEPGVSHRMVLEVNAGFFEENHVDKGDKLILNPKDHKECQTGV</sequence>
<dbReference type="STRING" id="650891.SAMN05216203_0428"/>
<evidence type="ECO:0000313" key="3">
    <source>
        <dbReference type="Proteomes" id="UP000198644"/>
    </source>
</evidence>
<keyword evidence="3" id="KW-1185">Reference proteome</keyword>
<dbReference type="InterPro" id="IPR003795">
    <property type="entry name" value="DUF192"/>
</dbReference>
<reference evidence="2 3" key="1">
    <citation type="submission" date="2016-10" db="EMBL/GenBank/DDBJ databases">
        <authorList>
            <person name="de Groot N.N."/>
        </authorList>
    </citation>
    <scope>NUCLEOTIDE SEQUENCE [LARGE SCALE GENOMIC DNA]</scope>
    <source>
        <strain evidence="2 3">CGMCC 1.9167</strain>
    </source>
</reference>
<name>A0A1I6GST1_9GAMM</name>
<dbReference type="InterPro" id="IPR038695">
    <property type="entry name" value="Saro_0823-like_sf"/>
</dbReference>
<dbReference type="PANTHER" id="PTHR37953">
    <property type="entry name" value="UPF0127 PROTEIN MJ1496"/>
    <property type="match status" value="1"/>
</dbReference>
<dbReference type="OrthoDB" id="5526466at2"/>